<reference evidence="3 4" key="1">
    <citation type="journal article" date="2018" name="Nat. Ecol. Evol.">
        <title>Pezizomycetes genomes reveal the molecular basis of ectomycorrhizal truffle lifestyle.</title>
        <authorList>
            <person name="Murat C."/>
            <person name="Payen T."/>
            <person name="Noel B."/>
            <person name="Kuo A."/>
            <person name="Morin E."/>
            <person name="Chen J."/>
            <person name="Kohler A."/>
            <person name="Krizsan K."/>
            <person name="Balestrini R."/>
            <person name="Da Silva C."/>
            <person name="Montanini B."/>
            <person name="Hainaut M."/>
            <person name="Levati E."/>
            <person name="Barry K.W."/>
            <person name="Belfiori B."/>
            <person name="Cichocki N."/>
            <person name="Clum A."/>
            <person name="Dockter R.B."/>
            <person name="Fauchery L."/>
            <person name="Guy J."/>
            <person name="Iotti M."/>
            <person name="Le Tacon F."/>
            <person name="Lindquist E.A."/>
            <person name="Lipzen A."/>
            <person name="Malagnac F."/>
            <person name="Mello A."/>
            <person name="Molinier V."/>
            <person name="Miyauchi S."/>
            <person name="Poulain J."/>
            <person name="Riccioni C."/>
            <person name="Rubini A."/>
            <person name="Sitrit Y."/>
            <person name="Splivallo R."/>
            <person name="Traeger S."/>
            <person name="Wang M."/>
            <person name="Zifcakova L."/>
            <person name="Wipf D."/>
            <person name="Zambonelli A."/>
            <person name="Paolocci F."/>
            <person name="Nowrousian M."/>
            <person name="Ottonello S."/>
            <person name="Baldrian P."/>
            <person name="Spatafora J.W."/>
            <person name="Henrissat B."/>
            <person name="Nagy L.G."/>
            <person name="Aury J.M."/>
            <person name="Wincker P."/>
            <person name="Grigoriev I.V."/>
            <person name="Bonfante P."/>
            <person name="Martin F.M."/>
        </authorList>
    </citation>
    <scope>NUCLEOTIDE SEQUENCE [LARGE SCALE GENOMIC DNA]</scope>
    <source>
        <strain evidence="3 4">ATCC MYA-4762</strain>
    </source>
</reference>
<evidence type="ECO:0000313" key="4">
    <source>
        <dbReference type="Proteomes" id="UP000267821"/>
    </source>
</evidence>
<feature type="region of interest" description="Disordered" evidence="1">
    <location>
        <begin position="282"/>
        <end position="327"/>
    </location>
</feature>
<protein>
    <submittedName>
        <fullName evidence="3">Uncharacterized protein</fullName>
    </submittedName>
</protein>
<dbReference type="EMBL" id="ML121537">
    <property type="protein sequence ID" value="RPB25494.1"/>
    <property type="molecule type" value="Genomic_DNA"/>
</dbReference>
<accession>A0A3N4LRF5</accession>
<keyword evidence="2" id="KW-0812">Transmembrane</keyword>
<keyword evidence="4" id="KW-1185">Reference proteome</keyword>
<keyword evidence="2" id="KW-1133">Transmembrane helix</keyword>
<feature type="transmembrane region" description="Helical" evidence="2">
    <location>
        <begin position="445"/>
        <end position="469"/>
    </location>
</feature>
<dbReference type="PANTHER" id="PTHR35043:SF7">
    <property type="entry name" value="TRANSCRIPTION FACTOR DOMAIN-CONTAINING PROTEIN"/>
    <property type="match status" value="1"/>
</dbReference>
<gene>
    <name evidence="3" type="ORF">L211DRAFT_867019</name>
</gene>
<proteinExistence type="predicted"/>
<dbReference type="STRING" id="1051890.A0A3N4LRF5"/>
<evidence type="ECO:0000313" key="3">
    <source>
        <dbReference type="EMBL" id="RPB25494.1"/>
    </source>
</evidence>
<feature type="region of interest" description="Disordered" evidence="1">
    <location>
        <begin position="22"/>
        <end position="58"/>
    </location>
</feature>
<evidence type="ECO:0000256" key="1">
    <source>
        <dbReference type="SAM" id="MobiDB-lite"/>
    </source>
</evidence>
<dbReference type="OrthoDB" id="5387807at2759"/>
<keyword evidence="2" id="KW-0472">Membrane</keyword>
<dbReference type="Proteomes" id="UP000267821">
    <property type="component" value="Unassembled WGS sequence"/>
</dbReference>
<evidence type="ECO:0000256" key="2">
    <source>
        <dbReference type="SAM" id="Phobius"/>
    </source>
</evidence>
<feature type="compositionally biased region" description="Polar residues" evidence="1">
    <location>
        <begin position="311"/>
        <end position="322"/>
    </location>
</feature>
<dbReference type="InParanoid" id="A0A3N4LRF5"/>
<organism evidence="3 4">
    <name type="scientific">Terfezia boudieri ATCC MYA-4762</name>
    <dbReference type="NCBI Taxonomy" id="1051890"/>
    <lineage>
        <taxon>Eukaryota</taxon>
        <taxon>Fungi</taxon>
        <taxon>Dikarya</taxon>
        <taxon>Ascomycota</taxon>
        <taxon>Pezizomycotina</taxon>
        <taxon>Pezizomycetes</taxon>
        <taxon>Pezizales</taxon>
        <taxon>Pezizaceae</taxon>
        <taxon>Terfezia</taxon>
    </lineage>
</organism>
<feature type="transmembrane region" description="Helical" evidence="2">
    <location>
        <begin position="415"/>
        <end position="433"/>
    </location>
</feature>
<dbReference type="PANTHER" id="PTHR35043">
    <property type="entry name" value="TRANSCRIPTION FACTOR DOMAIN-CONTAINING PROTEIN"/>
    <property type="match status" value="1"/>
</dbReference>
<name>A0A3N4LRF5_9PEZI</name>
<sequence length="560" mass="63828">MTMGFYAVMGGFYVPNPPPRTLSSADIRGPTLERSEGNQENIGNLVDDTMQDSSSATKGQNEYCNWSLVKRCCDISRNRIDHHNRQSYLRKKKGKLSMMEKKELDEIKPRHVLTTHGVLYMARLLIKMQECAEQRLVPGYTGASCEFRDSNGICNCPQHATILEHQFRDITSEIIDDLSKSDWMGRVFFLVQSGWMIIQTAARYYSHPRLPITLLELHASLHVAVAALQYMVWWRKPIDMVVMTPLSLPYGNFVMGKTEDLTNHLFLDDHYHILVGSCSDTKSQTHETPTGAPLSQHRHTQSQFQDHDSAASITQQTPSQPVQGIPAGERDELLTDSDGREPDVFTVRIQRWWSGLLEIEDSGQISEDYLTSQATLGKEGSKQIAGISIPHHPFHGIVLAVVRLTLTWQRWPFKILLWFSTCLIYSSAHLAAWHWHFPTHFEKVVWHWCTIFTTASLALLALLGLLASLYRFLRIWGYQRRKEPPKKHLVADILTDIVCSDFLLGLYRNGVRLTGLSIAIGVTPWLLARLYIFVEAVISIRSVEKGTYDTVKWTGFIPHI</sequence>
<feature type="transmembrane region" description="Helical" evidence="2">
    <location>
        <begin position="513"/>
        <end position="532"/>
    </location>
</feature>
<dbReference type="AlphaFoldDB" id="A0A3N4LRF5"/>